<gene>
    <name evidence="2" type="ORF">COCON_G00127230</name>
</gene>
<evidence type="ECO:0000256" key="1">
    <source>
        <dbReference type="SAM" id="MobiDB-lite"/>
    </source>
</evidence>
<dbReference type="Proteomes" id="UP001152803">
    <property type="component" value="Unassembled WGS sequence"/>
</dbReference>
<keyword evidence="3" id="KW-1185">Reference proteome</keyword>
<dbReference type="AlphaFoldDB" id="A0A9Q1HWS8"/>
<sequence>MYKCFKSRFGEPIVCPYLIDTPSDQSLYRDQASCPSSQLCPRPGLRLRPRPKSSAPSLALSSALSDAPTSTLSQSPVPKPLLPEDPSLAPALLLPVPMCWYVP</sequence>
<comment type="caution">
    <text evidence="2">The sequence shown here is derived from an EMBL/GenBank/DDBJ whole genome shotgun (WGS) entry which is preliminary data.</text>
</comment>
<name>A0A9Q1HWS8_CONCO</name>
<organism evidence="2 3">
    <name type="scientific">Conger conger</name>
    <name type="common">Conger eel</name>
    <name type="synonym">Muraena conger</name>
    <dbReference type="NCBI Taxonomy" id="82655"/>
    <lineage>
        <taxon>Eukaryota</taxon>
        <taxon>Metazoa</taxon>
        <taxon>Chordata</taxon>
        <taxon>Craniata</taxon>
        <taxon>Vertebrata</taxon>
        <taxon>Euteleostomi</taxon>
        <taxon>Actinopterygii</taxon>
        <taxon>Neopterygii</taxon>
        <taxon>Teleostei</taxon>
        <taxon>Anguilliformes</taxon>
        <taxon>Congridae</taxon>
        <taxon>Conger</taxon>
    </lineage>
</organism>
<feature type="compositionally biased region" description="Low complexity" evidence="1">
    <location>
        <begin position="52"/>
        <end position="73"/>
    </location>
</feature>
<feature type="region of interest" description="Disordered" evidence="1">
    <location>
        <begin position="29"/>
        <end position="81"/>
    </location>
</feature>
<dbReference type="EMBL" id="JAFJMO010000009">
    <property type="protein sequence ID" value="KAJ8267551.1"/>
    <property type="molecule type" value="Genomic_DNA"/>
</dbReference>
<reference evidence="2" key="1">
    <citation type="journal article" date="2023" name="Science">
        <title>Genome structures resolve the early diversification of teleost fishes.</title>
        <authorList>
            <person name="Parey E."/>
            <person name="Louis A."/>
            <person name="Montfort J."/>
            <person name="Bouchez O."/>
            <person name="Roques C."/>
            <person name="Iampietro C."/>
            <person name="Lluch J."/>
            <person name="Castinel A."/>
            <person name="Donnadieu C."/>
            <person name="Desvignes T."/>
            <person name="Floi Bucao C."/>
            <person name="Jouanno E."/>
            <person name="Wen M."/>
            <person name="Mejri S."/>
            <person name="Dirks R."/>
            <person name="Jansen H."/>
            <person name="Henkel C."/>
            <person name="Chen W.J."/>
            <person name="Zahm M."/>
            <person name="Cabau C."/>
            <person name="Klopp C."/>
            <person name="Thompson A.W."/>
            <person name="Robinson-Rechavi M."/>
            <person name="Braasch I."/>
            <person name="Lecointre G."/>
            <person name="Bobe J."/>
            <person name="Postlethwait J.H."/>
            <person name="Berthelot C."/>
            <person name="Roest Crollius H."/>
            <person name="Guiguen Y."/>
        </authorList>
    </citation>
    <scope>NUCLEOTIDE SEQUENCE</scope>
    <source>
        <strain evidence="2">Concon-B</strain>
    </source>
</reference>
<proteinExistence type="predicted"/>
<accession>A0A9Q1HWS8</accession>
<evidence type="ECO:0000313" key="3">
    <source>
        <dbReference type="Proteomes" id="UP001152803"/>
    </source>
</evidence>
<feature type="compositionally biased region" description="Polar residues" evidence="1">
    <location>
        <begin position="29"/>
        <end position="39"/>
    </location>
</feature>
<evidence type="ECO:0000313" key="2">
    <source>
        <dbReference type="EMBL" id="KAJ8267551.1"/>
    </source>
</evidence>
<protein>
    <submittedName>
        <fullName evidence="2">Uncharacterized protein</fullName>
    </submittedName>
</protein>